<dbReference type="SMART" id="SM00184">
    <property type="entry name" value="RING"/>
    <property type="match status" value="1"/>
</dbReference>
<dbReference type="SMART" id="SM00290">
    <property type="entry name" value="ZnF_UBP"/>
    <property type="match status" value="1"/>
</dbReference>
<dbReference type="RefSeq" id="XP_049266192.1">
    <property type="nucleotide sequence ID" value="XM_049409961.1"/>
</dbReference>
<gene>
    <name evidence="9" type="ORF">J8A68_000583</name>
</gene>
<dbReference type="AlphaFoldDB" id="A0A8J5V1Q9"/>
<evidence type="ECO:0000313" key="9">
    <source>
        <dbReference type="EMBL" id="KAG7665960.1"/>
    </source>
</evidence>
<dbReference type="PANTHER" id="PTHR24007:SF7">
    <property type="entry name" value="BRCA1-ASSOCIATED PROTEIN"/>
    <property type="match status" value="1"/>
</dbReference>
<dbReference type="PROSITE" id="PS50089">
    <property type="entry name" value="ZF_RING_2"/>
    <property type="match status" value="1"/>
</dbReference>
<dbReference type="Proteomes" id="UP000694255">
    <property type="component" value="Unassembled WGS sequence"/>
</dbReference>
<feature type="region of interest" description="Disordered" evidence="6">
    <location>
        <begin position="70"/>
        <end position="93"/>
    </location>
</feature>
<feature type="region of interest" description="Disordered" evidence="6">
    <location>
        <begin position="600"/>
        <end position="631"/>
    </location>
</feature>
<feature type="coiled-coil region" evidence="5">
    <location>
        <begin position="557"/>
        <end position="591"/>
    </location>
</feature>
<evidence type="ECO:0000256" key="4">
    <source>
        <dbReference type="PROSITE-ProRule" id="PRU00502"/>
    </source>
</evidence>
<proteinExistence type="predicted"/>
<dbReference type="GO" id="GO:0008270">
    <property type="term" value="F:zinc ion binding"/>
    <property type="evidence" value="ECO:0007669"/>
    <property type="project" value="UniProtKB-KW"/>
</dbReference>
<reference evidence="9 10" key="1">
    <citation type="journal article" date="2021" name="DNA Res.">
        <title>Genome analysis of Candida subhashii reveals its hybrid nature and dual mitochondrial genome conformations.</title>
        <authorList>
            <person name="Mixao V."/>
            <person name="Hegedusova E."/>
            <person name="Saus E."/>
            <person name="Pryszcz L.P."/>
            <person name="Cillingova A."/>
            <person name="Nosek J."/>
            <person name="Gabaldon T."/>
        </authorList>
    </citation>
    <scope>NUCLEOTIDE SEQUENCE [LARGE SCALE GENOMIC DNA]</scope>
    <source>
        <strain evidence="9 10">CBS 10753</strain>
    </source>
</reference>
<evidence type="ECO:0000256" key="1">
    <source>
        <dbReference type="ARBA" id="ARBA00022723"/>
    </source>
</evidence>
<keyword evidence="3" id="KW-0862">Zinc</keyword>
<dbReference type="PANTHER" id="PTHR24007">
    <property type="entry name" value="BRCA1-ASSOCIATED PROTEIN"/>
    <property type="match status" value="1"/>
</dbReference>
<dbReference type="CDD" id="cd12717">
    <property type="entry name" value="RRM_ETP1"/>
    <property type="match status" value="1"/>
</dbReference>
<dbReference type="PROSITE" id="PS50271">
    <property type="entry name" value="ZF_UBP"/>
    <property type="match status" value="1"/>
</dbReference>
<dbReference type="Pfam" id="PF13639">
    <property type="entry name" value="zf-RING_2"/>
    <property type="match status" value="1"/>
</dbReference>
<keyword evidence="5" id="KW-0175">Coiled coil</keyword>
<dbReference type="GO" id="GO:0005737">
    <property type="term" value="C:cytoplasm"/>
    <property type="evidence" value="ECO:0007669"/>
    <property type="project" value="TreeGrafter"/>
</dbReference>
<dbReference type="InterPro" id="IPR001607">
    <property type="entry name" value="Znf_UBP"/>
</dbReference>
<keyword evidence="1" id="KW-0479">Metal-binding</keyword>
<dbReference type="InterPro" id="IPR034931">
    <property type="entry name" value="ETP1_RRM"/>
</dbReference>
<sequence length="631" mass="71627">MIGTDSYHIVIDYNCIEEEHNFDYRYSSIEITEIDIVDIEHKKTMAEAIEPIKAKSLGKGIIRLYREFEDEEEEQDSGQSDIESLRIPSKRHSNPGDDTMVAILAVPTYFTATDLLGFIGENYMNHISHVRILKSDKPNRFLVLIKFRDIIKAAEFQYHYNGKPFNSMEPEACHVVYVKSIQMNHPPLKQEQQQQQQNDTADSLIPFLLQDPFTSPPDSSNNSPVQTSIDKFVSLDSGGSVRVSLVELPTCPVCLERMDSTITGLLTIPCQHTFHCQCLSKWKDDTCPICRYSHSLSNEKVRRSMTRLQHLNLPRRTSQDNSNQLLNHSSSTATTPPNTLLQESTSETEVCNDCPEISNLWICLVCGNVGCSRYAPQQHSLKHFVNTGHCFAMEISTSRVWDYAGDNYVHRLVTNESDGKLVELPDKNSVVGATGKSNNNNNNSSTIDKIDEVGFEYSQLLISQLASQREYYESLLAAKDSPTKLRRGSSMLPAANSETVTELHMKIEDLSLKLTDLTTNLIPSLKEKIQIKDEKLNSVMRELNIANSLNDALSKKIEYIQKDSEKWNKKIEELNDQNKRLQEEVSDLMFFLDSQEKFKNESQDVRDGTIVIQQSSKTSSSSSKKSKKKKK</sequence>
<dbReference type="GO" id="GO:0016567">
    <property type="term" value="P:protein ubiquitination"/>
    <property type="evidence" value="ECO:0007669"/>
    <property type="project" value="TreeGrafter"/>
</dbReference>
<comment type="caution">
    <text evidence="9">The sequence shown here is derived from an EMBL/GenBank/DDBJ whole genome shotgun (WGS) entry which is preliminary data.</text>
</comment>
<evidence type="ECO:0000259" key="7">
    <source>
        <dbReference type="PROSITE" id="PS50089"/>
    </source>
</evidence>
<dbReference type="Pfam" id="PF02148">
    <property type="entry name" value="zf-UBP"/>
    <property type="match status" value="1"/>
</dbReference>
<dbReference type="InterPro" id="IPR001841">
    <property type="entry name" value="Znf_RING"/>
</dbReference>
<feature type="domain" description="RING-type" evidence="7">
    <location>
        <begin position="251"/>
        <end position="291"/>
    </location>
</feature>
<dbReference type="GO" id="GO:0061630">
    <property type="term" value="F:ubiquitin protein ligase activity"/>
    <property type="evidence" value="ECO:0007669"/>
    <property type="project" value="TreeGrafter"/>
</dbReference>
<dbReference type="CDD" id="cd16457">
    <property type="entry name" value="RING-H2_BRAP2"/>
    <property type="match status" value="1"/>
</dbReference>
<keyword evidence="2 4" id="KW-0863">Zinc-finger</keyword>
<dbReference type="GeneID" id="73467384"/>
<dbReference type="EMBL" id="JAGSYN010000045">
    <property type="protein sequence ID" value="KAG7665960.1"/>
    <property type="molecule type" value="Genomic_DNA"/>
</dbReference>
<accession>A0A8J5V1Q9</accession>
<evidence type="ECO:0000256" key="6">
    <source>
        <dbReference type="SAM" id="MobiDB-lite"/>
    </source>
</evidence>
<protein>
    <submittedName>
        <fullName evidence="9">Uncharacterized protein</fullName>
    </submittedName>
</protein>
<evidence type="ECO:0000313" key="10">
    <source>
        <dbReference type="Proteomes" id="UP000694255"/>
    </source>
</evidence>
<evidence type="ECO:0000256" key="5">
    <source>
        <dbReference type="SAM" id="Coils"/>
    </source>
</evidence>
<evidence type="ECO:0000259" key="8">
    <source>
        <dbReference type="PROSITE" id="PS50271"/>
    </source>
</evidence>
<dbReference type="OrthoDB" id="273556at2759"/>
<evidence type="ECO:0000256" key="2">
    <source>
        <dbReference type="ARBA" id="ARBA00022771"/>
    </source>
</evidence>
<name>A0A8J5V1Q9_9ASCO</name>
<dbReference type="Pfam" id="PF07576">
    <property type="entry name" value="BRAP2"/>
    <property type="match status" value="1"/>
</dbReference>
<dbReference type="GO" id="GO:0007265">
    <property type="term" value="P:Ras protein signal transduction"/>
    <property type="evidence" value="ECO:0007669"/>
    <property type="project" value="TreeGrafter"/>
</dbReference>
<keyword evidence="10" id="KW-1185">Reference proteome</keyword>
<feature type="region of interest" description="Disordered" evidence="6">
    <location>
        <begin position="311"/>
        <end position="340"/>
    </location>
</feature>
<feature type="compositionally biased region" description="Polar residues" evidence="6">
    <location>
        <begin position="315"/>
        <end position="340"/>
    </location>
</feature>
<dbReference type="InterPro" id="IPR011422">
    <property type="entry name" value="BRAP2/ETP1_RRM"/>
</dbReference>
<dbReference type="InterPro" id="IPR047243">
    <property type="entry name" value="RING-H2_BRAP2"/>
</dbReference>
<evidence type="ECO:0000256" key="3">
    <source>
        <dbReference type="ARBA" id="ARBA00022833"/>
    </source>
</evidence>
<organism evidence="9 10">
    <name type="scientific">[Candida] subhashii</name>
    <dbReference type="NCBI Taxonomy" id="561895"/>
    <lineage>
        <taxon>Eukaryota</taxon>
        <taxon>Fungi</taxon>
        <taxon>Dikarya</taxon>
        <taxon>Ascomycota</taxon>
        <taxon>Saccharomycotina</taxon>
        <taxon>Pichiomycetes</taxon>
        <taxon>Debaryomycetaceae</taxon>
        <taxon>Spathaspora</taxon>
    </lineage>
</organism>
<feature type="domain" description="UBP-type" evidence="8">
    <location>
        <begin position="324"/>
        <end position="428"/>
    </location>
</feature>